<dbReference type="SUPFAM" id="SSF54928">
    <property type="entry name" value="RNA-binding domain, RBD"/>
    <property type="match status" value="1"/>
</dbReference>
<evidence type="ECO:0000259" key="3">
    <source>
        <dbReference type="PROSITE" id="PS50102"/>
    </source>
</evidence>
<evidence type="ECO:0000256" key="2">
    <source>
        <dbReference type="SAM" id="MobiDB-lite"/>
    </source>
</evidence>
<feature type="region of interest" description="Disordered" evidence="2">
    <location>
        <begin position="454"/>
        <end position="484"/>
    </location>
</feature>
<organism evidence="4 5">
    <name type="scientific">Aspergillus pseudoustus</name>
    <dbReference type="NCBI Taxonomy" id="1810923"/>
    <lineage>
        <taxon>Eukaryota</taxon>
        <taxon>Fungi</taxon>
        <taxon>Dikarya</taxon>
        <taxon>Ascomycota</taxon>
        <taxon>Pezizomycotina</taxon>
        <taxon>Eurotiomycetes</taxon>
        <taxon>Eurotiomycetidae</taxon>
        <taxon>Eurotiales</taxon>
        <taxon>Aspergillaceae</taxon>
        <taxon>Aspergillus</taxon>
        <taxon>Aspergillus subgen. Nidulantes</taxon>
    </lineage>
</organism>
<dbReference type="PANTHER" id="PTHR37781:SF1">
    <property type="entry name" value="ADR380WP"/>
    <property type="match status" value="1"/>
</dbReference>
<feature type="compositionally biased region" description="Acidic residues" evidence="2">
    <location>
        <begin position="462"/>
        <end position="479"/>
    </location>
</feature>
<accession>A0ABR4IWZ0</accession>
<dbReference type="CDD" id="cd12950">
    <property type="entry name" value="RRP7_Rrp7p"/>
    <property type="match status" value="1"/>
</dbReference>
<dbReference type="Gene3D" id="6.10.250.1770">
    <property type="match status" value="1"/>
</dbReference>
<comment type="caution">
    <text evidence="4">The sequence shown here is derived from an EMBL/GenBank/DDBJ whole genome shotgun (WGS) entry which is preliminary data.</text>
</comment>
<dbReference type="InterPro" id="IPR040447">
    <property type="entry name" value="RRM_Rrp7"/>
</dbReference>
<dbReference type="Proteomes" id="UP001610446">
    <property type="component" value="Unassembled WGS sequence"/>
</dbReference>
<dbReference type="Pfam" id="PF12923">
    <property type="entry name" value="RRP7"/>
    <property type="match status" value="1"/>
</dbReference>
<name>A0ABR4IWZ0_9EURO</name>
<dbReference type="InterPro" id="IPR024326">
    <property type="entry name" value="RRP7_C"/>
</dbReference>
<feature type="region of interest" description="Disordered" evidence="2">
    <location>
        <begin position="518"/>
        <end position="537"/>
    </location>
</feature>
<dbReference type="Pfam" id="PF17799">
    <property type="entry name" value="RRM_Rrp7"/>
    <property type="match status" value="1"/>
</dbReference>
<dbReference type="InterPro" id="IPR000504">
    <property type="entry name" value="RRM_dom"/>
</dbReference>
<feature type="domain" description="RRM" evidence="3">
    <location>
        <begin position="47"/>
        <end position="131"/>
    </location>
</feature>
<dbReference type="InterPro" id="IPR035979">
    <property type="entry name" value="RBD_domain_sf"/>
</dbReference>
<dbReference type="PROSITE" id="PS50102">
    <property type="entry name" value="RRM"/>
    <property type="match status" value="1"/>
</dbReference>
<proteinExistence type="predicted"/>
<evidence type="ECO:0000313" key="5">
    <source>
        <dbReference type="Proteomes" id="UP001610446"/>
    </source>
</evidence>
<reference evidence="4 5" key="1">
    <citation type="submission" date="2024-07" db="EMBL/GenBank/DDBJ databases">
        <title>Section-level genome sequencing and comparative genomics of Aspergillus sections Usti and Cavernicolus.</title>
        <authorList>
            <consortium name="Lawrence Berkeley National Laboratory"/>
            <person name="Nybo J.L."/>
            <person name="Vesth T.C."/>
            <person name="Theobald S."/>
            <person name="Frisvad J.C."/>
            <person name="Larsen T.O."/>
            <person name="Kjaerboelling I."/>
            <person name="Rothschild-Mancinelli K."/>
            <person name="Lyhne E.K."/>
            <person name="Kogle M.E."/>
            <person name="Barry K."/>
            <person name="Clum A."/>
            <person name="Na H."/>
            <person name="Ledsgaard L."/>
            <person name="Lin J."/>
            <person name="Lipzen A."/>
            <person name="Kuo A."/>
            <person name="Riley R."/>
            <person name="Mondo S."/>
            <person name="Labutti K."/>
            <person name="Haridas S."/>
            <person name="Pangalinan J."/>
            <person name="Salamov A.A."/>
            <person name="Simmons B.A."/>
            <person name="Magnuson J.K."/>
            <person name="Chen J."/>
            <person name="Drula E."/>
            <person name="Henrissat B."/>
            <person name="Wiebenga A."/>
            <person name="Lubbers R.J."/>
            <person name="Gomes A.C."/>
            <person name="Makela M.R."/>
            <person name="Stajich J."/>
            <person name="Grigoriev I.V."/>
            <person name="Mortensen U.H."/>
            <person name="De Vries R.P."/>
            <person name="Baker S.E."/>
            <person name="Andersen M.R."/>
        </authorList>
    </citation>
    <scope>NUCLEOTIDE SEQUENCE [LARGE SCALE GENOMIC DNA]</scope>
    <source>
        <strain evidence="4 5">CBS 123904</strain>
    </source>
</reference>
<dbReference type="CDD" id="cd12293">
    <property type="entry name" value="dRRM_Rrp7p"/>
    <property type="match status" value="1"/>
</dbReference>
<keyword evidence="1" id="KW-0694">RNA-binding</keyword>
<keyword evidence="5" id="KW-1185">Reference proteome</keyword>
<dbReference type="PANTHER" id="PTHR37781">
    <property type="entry name" value="TFIIH COMPLEX SUBUNIT"/>
    <property type="match status" value="1"/>
</dbReference>
<gene>
    <name evidence="4" type="ORF">BJY01DRAFT_239852</name>
</gene>
<evidence type="ECO:0000256" key="1">
    <source>
        <dbReference type="PROSITE-ProRule" id="PRU00176"/>
    </source>
</evidence>
<dbReference type="EMBL" id="JBFXLU010000265">
    <property type="protein sequence ID" value="KAL2832276.1"/>
    <property type="molecule type" value="Genomic_DNA"/>
</dbReference>
<protein>
    <submittedName>
        <fullName evidence="4">Ribosomal small subunit assembly protein</fullName>
    </submittedName>
</protein>
<evidence type="ECO:0000313" key="4">
    <source>
        <dbReference type="EMBL" id="KAL2832276.1"/>
    </source>
</evidence>
<sequence length="537" mass="60213">MKKDLEISGYTVLPLQLPTTPAFSTPATHYLYLRPHEPRIPDLDTPRSLFLVNLPIDTTETHLRHLFSTQLASGRIERVEFESARAGKKSGAAQIALLQGTNVAKGSNKKRKRVTADELENRLDDVSLPSTWDGQLQRSGSHAVVIFVDNASMETSLKAARKAAKKTSSNAIIWGEGLDEAKTPTLGLQRYVAHQRACYPPRADLLRKVNEYMNVFMEVAEARKREAVRRAAEPDEDGFITVTSGPKLTSAAGEEEAKRLIEKQKKKQEGFGDFYRFQSREKRKERQIELLKKFDEDKKKLEEMKLRKGKIRSGILAISRRHAKKFSSAFEQPPSGAQERGYESFNEVARDVESLVDVLWVSGTPSLQIPYLISLSVLVNTYLPDYPFTAKPTFRLLRKLDSFFASLILGEDAESGQPLSGFEVRRNIVSMTEKVRVKSIAETARVVVVEAGENGGAGQDVDGFDEDEDDDESEGEMDVDGFRLDETPGKWEMETARVYEKTIQLLGDELGKAGEFCDENMARGEEADEQNDLVMNP</sequence>
<dbReference type="Pfam" id="PF17110">
    <property type="entry name" value="TFB6"/>
    <property type="match status" value="1"/>
</dbReference>
<dbReference type="InterPro" id="IPR031349">
    <property type="entry name" value="Tfb6"/>
</dbReference>